<accession>A0A0F9AAY6</accession>
<dbReference type="AlphaFoldDB" id="A0A0F9AAY6"/>
<evidence type="ECO:0000313" key="1">
    <source>
        <dbReference type="EMBL" id="KKK95375.1"/>
    </source>
</evidence>
<dbReference type="SUPFAM" id="SSF48695">
    <property type="entry name" value="Multiheme cytochromes"/>
    <property type="match status" value="1"/>
</dbReference>
<proteinExistence type="predicted"/>
<protein>
    <recommendedName>
        <fullName evidence="2">Doubled CXXCH motif domain-containing protein</fullName>
    </recommendedName>
</protein>
<organism evidence="1">
    <name type="scientific">marine sediment metagenome</name>
    <dbReference type="NCBI Taxonomy" id="412755"/>
    <lineage>
        <taxon>unclassified sequences</taxon>
        <taxon>metagenomes</taxon>
        <taxon>ecological metagenomes</taxon>
    </lineage>
</organism>
<gene>
    <name evidence="1" type="ORF">LCGC14_2673430</name>
</gene>
<name>A0A0F9AAY6_9ZZZZ</name>
<evidence type="ECO:0008006" key="2">
    <source>
        <dbReference type="Google" id="ProtNLM"/>
    </source>
</evidence>
<comment type="caution">
    <text evidence="1">The sequence shown here is derived from an EMBL/GenBank/DDBJ whole genome shotgun (WGS) entry which is preliminary data.</text>
</comment>
<sequence>VDNGTAVGVPNFTYSLLVTAQYQVCFKCHSSFNPSWNATAFYDNGYQTYPSGDGLPRGDKAKEFNTNNSAYHPIEGGGRNRSQNLCNQLLNGPNTDFDTLDCSTEANAKISMTNITIDCTGCHNNTDSAISSGQARGPHGSPNQSIRKASYWTDVENIPNSWNANNFSLCFSCHDVGTLKPDDAGSNFWSGNENSDGKDSLHHIHLDDRIEATCKNCHYNIHSNQDAPNTQYRIVNGPYAGTYDPSTGGPPKEIPTRMISFSPNLEATGTRSYPEWEFDTSTKQRTCRLRCHGETMNESYEPDWGDLPEEDQNPP</sequence>
<reference evidence="1" key="1">
    <citation type="journal article" date="2015" name="Nature">
        <title>Complex archaea that bridge the gap between prokaryotes and eukaryotes.</title>
        <authorList>
            <person name="Spang A."/>
            <person name="Saw J.H."/>
            <person name="Jorgensen S.L."/>
            <person name="Zaremba-Niedzwiedzka K."/>
            <person name="Martijn J."/>
            <person name="Lind A.E."/>
            <person name="van Eijk R."/>
            <person name="Schleper C."/>
            <person name="Guy L."/>
            <person name="Ettema T.J."/>
        </authorList>
    </citation>
    <scope>NUCLEOTIDE SEQUENCE</scope>
</reference>
<feature type="non-terminal residue" evidence="1">
    <location>
        <position position="1"/>
    </location>
</feature>
<dbReference type="EMBL" id="LAZR01046938">
    <property type="protein sequence ID" value="KKK95375.1"/>
    <property type="molecule type" value="Genomic_DNA"/>
</dbReference>
<dbReference type="InterPro" id="IPR036280">
    <property type="entry name" value="Multihaem_cyt_sf"/>
</dbReference>